<keyword evidence="2" id="KW-1185">Reference proteome</keyword>
<accession>A0A9W9X633</accession>
<evidence type="ECO:0000313" key="2">
    <source>
        <dbReference type="Proteomes" id="UP001148312"/>
    </source>
</evidence>
<proteinExistence type="predicted"/>
<reference evidence="1" key="2">
    <citation type="journal article" date="2023" name="IMA Fungus">
        <title>Comparative genomic study of the Penicillium genus elucidates a diverse pangenome and 15 lateral gene transfer events.</title>
        <authorList>
            <person name="Petersen C."/>
            <person name="Sorensen T."/>
            <person name="Nielsen M.R."/>
            <person name="Sondergaard T.E."/>
            <person name="Sorensen J.L."/>
            <person name="Fitzpatrick D.A."/>
            <person name="Frisvad J.C."/>
            <person name="Nielsen K.L."/>
        </authorList>
    </citation>
    <scope>NUCLEOTIDE SEQUENCE</scope>
    <source>
        <strain evidence="1">IBT 30728</strain>
    </source>
</reference>
<dbReference type="EMBL" id="JAPWDQ010000005">
    <property type="protein sequence ID" value="KAJ5484962.1"/>
    <property type="molecule type" value="Genomic_DNA"/>
</dbReference>
<protein>
    <submittedName>
        <fullName evidence="1">Uncharacterized protein</fullName>
    </submittedName>
</protein>
<dbReference type="RefSeq" id="XP_056789746.1">
    <property type="nucleotide sequence ID" value="XM_056934552.1"/>
</dbReference>
<dbReference type="Proteomes" id="UP001148312">
    <property type="component" value="Unassembled WGS sequence"/>
</dbReference>
<name>A0A9W9X633_9EURO</name>
<reference evidence="1" key="1">
    <citation type="submission" date="2022-12" db="EMBL/GenBank/DDBJ databases">
        <authorList>
            <person name="Petersen C."/>
        </authorList>
    </citation>
    <scope>NUCLEOTIDE SEQUENCE</scope>
    <source>
        <strain evidence="1">IBT 30728</strain>
    </source>
</reference>
<sequence length="62" mass="6895">MDVSLLENLHERTLILLLVGSTIAAAPELGRFPARSGADDSVTMDHGQLTRRLRLWCIDLHV</sequence>
<gene>
    <name evidence="1" type="ORF">N7539_004950</name>
</gene>
<dbReference type="AlphaFoldDB" id="A0A9W9X633"/>
<comment type="caution">
    <text evidence="1">The sequence shown here is derived from an EMBL/GenBank/DDBJ whole genome shotgun (WGS) entry which is preliminary data.</text>
</comment>
<evidence type="ECO:0000313" key="1">
    <source>
        <dbReference type="EMBL" id="KAJ5484962.1"/>
    </source>
</evidence>
<dbReference type="GeneID" id="81624801"/>
<organism evidence="1 2">
    <name type="scientific">Penicillium diatomitis</name>
    <dbReference type="NCBI Taxonomy" id="2819901"/>
    <lineage>
        <taxon>Eukaryota</taxon>
        <taxon>Fungi</taxon>
        <taxon>Dikarya</taxon>
        <taxon>Ascomycota</taxon>
        <taxon>Pezizomycotina</taxon>
        <taxon>Eurotiomycetes</taxon>
        <taxon>Eurotiomycetidae</taxon>
        <taxon>Eurotiales</taxon>
        <taxon>Aspergillaceae</taxon>
        <taxon>Penicillium</taxon>
    </lineage>
</organism>